<comment type="subcellular location">
    <subcellularLocation>
        <location evidence="1">Chromosome</location>
        <location evidence="1">Centromere</location>
        <location evidence="1">Kinetochore</location>
    </subcellularLocation>
</comment>
<dbReference type="InterPro" id="IPR011009">
    <property type="entry name" value="Kinase-like_dom_sf"/>
</dbReference>
<feature type="region of interest" description="Disordered" evidence="5">
    <location>
        <begin position="813"/>
        <end position="837"/>
    </location>
</feature>
<keyword evidence="9" id="KW-0808">Transferase</keyword>
<dbReference type="AlphaFoldDB" id="A0AAN6L3V8"/>
<evidence type="ECO:0000256" key="4">
    <source>
        <dbReference type="ARBA" id="ARBA00023328"/>
    </source>
</evidence>
<keyword evidence="2" id="KW-0158">Chromosome</keyword>
<evidence type="ECO:0000313" key="9">
    <source>
        <dbReference type="EMBL" id="KAK1014247.1"/>
    </source>
</evidence>
<feature type="domain" description="BUB1 N-terminal" evidence="7">
    <location>
        <begin position="61"/>
        <end position="224"/>
    </location>
</feature>
<reference evidence="8" key="1">
    <citation type="submission" date="2021-12" db="EMBL/GenBank/DDBJ databases">
        <title>Black yeast isolated from Biological Soil Crust.</title>
        <authorList>
            <person name="Kurbessoian T."/>
        </authorList>
    </citation>
    <scope>NUCLEOTIDE SEQUENCE</scope>
    <source>
        <strain evidence="8">CCFEE 5208</strain>
    </source>
</reference>
<evidence type="ECO:0000256" key="5">
    <source>
        <dbReference type="SAM" id="MobiDB-lite"/>
    </source>
</evidence>
<dbReference type="InterPro" id="IPR000719">
    <property type="entry name" value="Prot_kinase_dom"/>
</dbReference>
<dbReference type="InterPro" id="IPR012572">
    <property type="entry name" value="Mad3/Bub1_II"/>
</dbReference>
<gene>
    <name evidence="9" type="primary">BUB1_1</name>
    <name evidence="8" type="synonym">BUB1_2</name>
    <name evidence="8" type="ORF">LTR82_011047</name>
    <name evidence="9" type="ORF">LTR91_001110</name>
</gene>
<dbReference type="Pfam" id="PF00069">
    <property type="entry name" value="Pkinase"/>
    <property type="match status" value="1"/>
</dbReference>
<comment type="caution">
    <text evidence="9">The sequence shown here is derived from an EMBL/GenBank/DDBJ whole genome shotgun (WGS) entry which is preliminary data.</text>
</comment>
<feature type="compositionally biased region" description="Polar residues" evidence="5">
    <location>
        <begin position="661"/>
        <end position="671"/>
    </location>
</feature>
<feature type="region of interest" description="Disordered" evidence="5">
    <location>
        <begin position="745"/>
        <end position="778"/>
    </location>
</feature>
<dbReference type="InterPro" id="IPR015661">
    <property type="entry name" value="Bub1/Mad3"/>
</dbReference>
<feature type="region of interest" description="Disordered" evidence="5">
    <location>
        <begin position="630"/>
        <end position="672"/>
    </location>
</feature>
<feature type="region of interest" description="Disordered" evidence="5">
    <location>
        <begin position="580"/>
        <end position="615"/>
    </location>
</feature>
<dbReference type="GO" id="GO:0005524">
    <property type="term" value="F:ATP binding"/>
    <property type="evidence" value="ECO:0007669"/>
    <property type="project" value="InterPro"/>
</dbReference>
<dbReference type="PANTHER" id="PTHR14030:SF4">
    <property type="entry name" value="BUB1 KINASE, ISOFORM A-RELATED"/>
    <property type="match status" value="1"/>
</dbReference>
<feature type="region of interest" description="Disordered" evidence="5">
    <location>
        <begin position="243"/>
        <end position="278"/>
    </location>
</feature>
<dbReference type="GO" id="GO:0051754">
    <property type="term" value="P:meiotic sister chromatid cohesion, centromeric"/>
    <property type="evidence" value="ECO:0007669"/>
    <property type="project" value="TreeGrafter"/>
</dbReference>
<accession>A0AAN6L3V8</accession>
<dbReference type="InterPro" id="IPR008271">
    <property type="entry name" value="Ser/Thr_kinase_AS"/>
</dbReference>
<organism evidence="9 10">
    <name type="scientific">Friedmanniomyces endolithicus</name>
    <dbReference type="NCBI Taxonomy" id="329885"/>
    <lineage>
        <taxon>Eukaryota</taxon>
        <taxon>Fungi</taxon>
        <taxon>Dikarya</taxon>
        <taxon>Ascomycota</taxon>
        <taxon>Pezizomycotina</taxon>
        <taxon>Dothideomycetes</taxon>
        <taxon>Dothideomycetidae</taxon>
        <taxon>Mycosphaerellales</taxon>
        <taxon>Teratosphaeriaceae</taxon>
        <taxon>Friedmanniomyces</taxon>
    </lineage>
</organism>
<dbReference type="PROSITE" id="PS50011">
    <property type="entry name" value="PROTEIN_KINASE_DOM"/>
    <property type="match status" value="1"/>
</dbReference>
<dbReference type="SMART" id="SM00777">
    <property type="entry name" value="Mad3_BUB1_I"/>
    <property type="match status" value="1"/>
</dbReference>
<evidence type="ECO:0000313" key="10">
    <source>
        <dbReference type="Proteomes" id="UP001175353"/>
    </source>
</evidence>
<reference evidence="9" key="2">
    <citation type="submission" date="2023-06" db="EMBL/GenBank/DDBJ databases">
        <title>Black Yeasts Isolated from many extreme environments.</title>
        <authorList>
            <person name="Coleine C."/>
            <person name="Stajich J.E."/>
            <person name="Selbmann L."/>
        </authorList>
    </citation>
    <scope>NUCLEOTIDE SEQUENCE</scope>
    <source>
        <strain evidence="9">CCFEE 5200</strain>
    </source>
</reference>
<feature type="compositionally biased region" description="Polar residues" evidence="5">
    <location>
        <begin position="640"/>
        <end position="652"/>
    </location>
</feature>
<dbReference type="Pfam" id="PF08311">
    <property type="entry name" value="Mad3_BUB1_I"/>
    <property type="match status" value="1"/>
</dbReference>
<dbReference type="FunFam" id="1.25.40.430:FF:000003">
    <property type="entry name" value="Checkpoint serine/threonine-protein kinase BUB1"/>
    <property type="match status" value="1"/>
</dbReference>
<dbReference type="GO" id="GO:0000776">
    <property type="term" value="C:kinetochore"/>
    <property type="evidence" value="ECO:0007669"/>
    <property type="project" value="UniProtKB-KW"/>
</dbReference>
<evidence type="ECO:0000256" key="2">
    <source>
        <dbReference type="ARBA" id="ARBA00022454"/>
    </source>
</evidence>
<dbReference type="GO" id="GO:0032991">
    <property type="term" value="C:protein-containing complex"/>
    <property type="evidence" value="ECO:0007669"/>
    <property type="project" value="UniProtKB-ARBA"/>
</dbReference>
<sequence>MAGTGDLIDFEVIESHKENIVALPSGRSAKALAQLYSPPLLGANPSPANTQDAHAKGRASYEKELASIDEADDPLEVYDRYVRWTLDTYPTPQARQTQLLPLLERATKSLQSSSHYKNDPRYLKLWLHYIRLFSDAPRETFVYLARHGIGEGLALYYEEFAAWLENAGRWQQASEVYRMGLEKEARPSERLLRKFGEFERRMDARQLDPAEPTSPALPVVRKALVAKMDPFATVSPVAVQQEARSTAAKKSKSSKMAIFSDPEMPSRPESGSSNQGWDNIGTLANRKKENTIEAKPWAGEKLVSGKTNGGMQKLMVFKDESSKRTSSLPMHIQNSLSGQTHDQQCTVNPKTGRQEFVFVDLDVVYPRAGKAGAEFCFEELRARHRGWLDRDWSPPRSRGELDERPAAVELSIKEELPGQESHLEQPAQGSLDLDMDDPSKQVKPKQRGFAIFEDVPRQPSPHVQPAQEGRGLVEKFARTLTLNDENDENAAPPPRRQEVDIAKRLRREERANRTRKIKVLDVKHIKNETKTIQLNLDSPTGPKTGPKLKRKKSSDRPEPTMTINTKEAMDEIYGIFNQPLSSQTEQVDGGDDESDDDYTTGDESTATGKLSATASEYGDETRNEILGAQEPAASGDDVHTNVTGWSDFTTSKHVPREAGDSASQSAQSTTWDVYDDRTGMAGAEAEQEELVTPLEDPRTQYVPILSEDQETSGALSRGLPSLPNHRLPFMTPIVERTESSLGASTIRTEKDYFNAKTPSRKANGVSPEPLLEDDEPQSSPFQDVIAELAEEKRKVLQPIRTKTTKGTISLGQGTAKSQLAAKTKTPSVPEPVQKGPIVKDAQCNPMDPSLRQTILSQVKPSLSSYDGYHERLETTSGRTAEIRKYTKTLTKASRSSTSIEKTAQTLSLPPSLSLNGADGTYAVKRQLGEGTFAPVYLVENSAAAPVDSELSDENRPPFRVGKSAYRKHLEAVKMEDPPNAWEFYMIRQSHRRLGVSRAAESVVRAHEMHLFRDECFLVEEYRDQGTLLDLLNIARLESGNGGGLDETTAMWLTVEMLRTVEALHGKQLIHGDLKGDNVLVRFDDPGAETDWSPTYFPSGAHGWASKGVCLIDFGRGVDMKQFVPGVAFIADWKTTEADCAEMRELRPWTYQIDYHGLAGIVHSLLFGKYMEIIGEKAGTALGQGATRTYKIRENLKRYWHTEIWSEVFHLLLNPLAHLEGEEGGKMPVLRGMRQVRERMEVWLEDNCEKGVGLKGTIARMEAIIREKRRKGVKSV</sequence>
<dbReference type="GO" id="GO:0007094">
    <property type="term" value="P:mitotic spindle assembly checkpoint signaling"/>
    <property type="evidence" value="ECO:0007669"/>
    <property type="project" value="InterPro"/>
</dbReference>
<feature type="region of interest" description="Disordered" evidence="5">
    <location>
        <begin position="413"/>
        <end position="442"/>
    </location>
</feature>
<dbReference type="PANTHER" id="PTHR14030">
    <property type="entry name" value="MITOTIC CHECKPOINT SERINE/THREONINE-PROTEIN KINASE BUB1"/>
    <property type="match status" value="1"/>
</dbReference>
<feature type="compositionally biased region" description="Acidic residues" evidence="5">
    <location>
        <begin position="588"/>
        <end position="600"/>
    </location>
</feature>
<dbReference type="Proteomes" id="UP001168146">
    <property type="component" value="Unassembled WGS sequence"/>
</dbReference>
<dbReference type="GO" id="GO:0005634">
    <property type="term" value="C:nucleus"/>
    <property type="evidence" value="ECO:0007669"/>
    <property type="project" value="TreeGrafter"/>
</dbReference>
<feature type="region of interest" description="Disordered" evidence="5">
    <location>
        <begin position="531"/>
        <end position="565"/>
    </location>
</feature>
<evidence type="ECO:0000256" key="3">
    <source>
        <dbReference type="ARBA" id="ARBA00022838"/>
    </source>
</evidence>
<protein>
    <submittedName>
        <fullName evidence="9">Protein kinase</fullName>
        <ecNumber evidence="9">2.7.11.1</ecNumber>
    </submittedName>
</protein>
<keyword evidence="10" id="KW-1185">Reference proteome</keyword>
<feature type="domain" description="Protein kinase" evidence="6">
    <location>
        <begin position="921"/>
        <end position="1229"/>
    </location>
</feature>
<keyword evidence="9" id="KW-0418">Kinase</keyword>
<dbReference type="Gene3D" id="1.25.40.430">
    <property type="match status" value="1"/>
</dbReference>
<dbReference type="EMBL" id="JASUXU010000039">
    <property type="protein sequence ID" value="KAK0318057.1"/>
    <property type="molecule type" value="Genomic_DNA"/>
</dbReference>
<dbReference type="EMBL" id="JAUJLE010000004">
    <property type="protein sequence ID" value="KAK1014247.1"/>
    <property type="molecule type" value="Genomic_DNA"/>
</dbReference>
<dbReference type="GO" id="GO:0004674">
    <property type="term" value="F:protein serine/threonine kinase activity"/>
    <property type="evidence" value="ECO:0007669"/>
    <property type="project" value="UniProtKB-EC"/>
</dbReference>
<dbReference type="CDD" id="cd13981">
    <property type="entry name" value="STKc_Bub1_BubR1"/>
    <property type="match status" value="1"/>
</dbReference>
<evidence type="ECO:0000259" key="7">
    <source>
        <dbReference type="PROSITE" id="PS51489"/>
    </source>
</evidence>
<dbReference type="InterPro" id="IPR013212">
    <property type="entry name" value="Mad3/Bub1_I"/>
</dbReference>
<dbReference type="Proteomes" id="UP001175353">
    <property type="component" value="Unassembled WGS sequence"/>
</dbReference>
<evidence type="ECO:0000259" key="6">
    <source>
        <dbReference type="PROSITE" id="PS50011"/>
    </source>
</evidence>
<dbReference type="Gene3D" id="1.10.510.10">
    <property type="entry name" value="Transferase(Phosphotransferase) domain 1"/>
    <property type="match status" value="1"/>
</dbReference>
<keyword evidence="4" id="KW-0137">Centromere</keyword>
<dbReference type="EC" id="2.7.11.1" evidence="9"/>
<name>A0AAN6L3V8_9PEZI</name>
<evidence type="ECO:0000313" key="8">
    <source>
        <dbReference type="EMBL" id="KAK0318057.1"/>
    </source>
</evidence>
<dbReference type="PROSITE" id="PS51489">
    <property type="entry name" value="BUB1_N"/>
    <property type="match status" value="1"/>
</dbReference>
<keyword evidence="3" id="KW-0995">Kinetochore</keyword>
<dbReference type="SUPFAM" id="SSF56112">
    <property type="entry name" value="Protein kinase-like (PK-like)"/>
    <property type="match status" value="1"/>
</dbReference>
<proteinExistence type="predicted"/>
<dbReference type="PROSITE" id="PS00108">
    <property type="entry name" value="PROTEIN_KINASE_ST"/>
    <property type="match status" value="1"/>
</dbReference>
<dbReference type="SMART" id="SM00220">
    <property type="entry name" value="S_TKc"/>
    <property type="match status" value="1"/>
</dbReference>
<evidence type="ECO:0000256" key="1">
    <source>
        <dbReference type="ARBA" id="ARBA00004629"/>
    </source>
</evidence>
<dbReference type="Pfam" id="PF08171">
    <property type="entry name" value="Mad3_BUB1_II"/>
    <property type="match status" value="1"/>
</dbReference>